<accession>A0A975GEK2</accession>
<comment type="catalytic activity">
    <reaction evidence="5">
        <text>a 2'-deoxyadenosine in DNA + S-adenosyl-L-methionine = an N(6)-methyl-2'-deoxyadenosine in DNA + S-adenosyl-L-homocysteine + H(+)</text>
        <dbReference type="Rhea" id="RHEA:15197"/>
        <dbReference type="Rhea" id="RHEA-COMP:12418"/>
        <dbReference type="Rhea" id="RHEA-COMP:12419"/>
        <dbReference type="ChEBI" id="CHEBI:15378"/>
        <dbReference type="ChEBI" id="CHEBI:57856"/>
        <dbReference type="ChEBI" id="CHEBI:59789"/>
        <dbReference type="ChEBI" id="CHEBI:90615"/>
        <dbReference type="ChEBI" id="CHEBI:90616"/>
        <dbReference type="EC" id="2.1.1.72"/>
    </reaction>
</comment>
<dbReference type="GO" id="GO:0009007">
    <property type="term" value="F:site-specific DNA-methyltransferase (adenine-specific) activity"/>
    <property type="evidence" value="ECO:0007669"/>
    <property type="project" value="UniProtKB-EC"/>
</dbReference>
<dbReference type="KEGG" id="dli:dnl_04260"/>
<dbReference type="AlphaFoldDB" id="A0A975GEK2"/>
<dbReference type="GO" id="GO:0008170">
    <property type="term" value="F:N-methyltransferase activity"/>
    <property type="evidence" value="ECO:0007669"/>
    <property type="project" value="InterPro"/>
</dbReference>
<dbReference type="PANTHER" id="PTHR33841:SF1">
    <property type="entry name" value="DNA METHYLTRANSFERASE A"/>
    <property type="match status" value="1"/>
</dbReference>
<evidence type="ECO:0000313" key="8">
    <source>
        <dbReference type="EMBL" id="QTA78209.1"/>
    </source>
</evidence>
<reference evidence="8" key="1">
    <citation type="journal article" date="2021" name="Microb. Physiol.">
        <title>Proteogenomic Insights into the Physiology of Marine, Sulfate-Reducing, Filamentous Desulfonema limicola and Desulfonema magnum.</title>
        <authorList>
            <person name="Schnaars V."/>
            <person name="Wohlbrand L."/>
            <person name="Scheve S."/>
            <person name="Hinrichs C."/>
            <person name="Reinhardt R."/>
            <person name="Rabus R."/>
        </authorList>
    </citation>
    <scope>NUCLEOTIDE SEQUENCE</scope>
    <source>
        <strain evidence="8">5ac10</strain>
    </source>
</reference>
<dbReference type="EMBL" id="CP061799">
    <property type="protein sequence ID" value="QTA78209.1"/>
    <property type="molecule type" value="Genomic_DNA"/>
</dbReference>
<keyword evidence="4" id="KW-0808">Transferase</keyword>
<sequence>MKKAEKMINSYIDQINKRFKTGLSTEHTFRGDLQTFLESFDRSMLVTNEPARIQCGAPDFIITKNNIPLGYIEAKDIGISLAKTDKTEQLKRYKQSLDNLILTDYLDFRLYRNGEFAASAAIGRIKDNKIEALPDAFEDFKNLIADFYTHTGQTVTSPLKLAEMMAGKAKMMQAVIEKAVTSDEENEQDSTLKDQMLAFKHILIHDIKPSEFADIYAQTIAYGMFAARLHDKTLEDFSRQKAAELIPKSNPFLRSLFSYIAGPDIDDRILWIVDALADIFRAADLVSIMSNFGTTTQMTDPVVHFYETFLSKYNPKLRKSRGVWYTPEPVVNFIVRAVDDILKAEFDLPQGLADTSKISIQVQEQGVAKGKARKEVHKVQILDPAAGTGTFLAEVVKQVYKKFQGQQGIWSNYVEDHLIPRLNGFEILMASYAMAHLKLDLLLTETGYKPKKQNRFRIFLTNSLEESHPDTGTLFASWLSKEASEANFVKRDTPVMVVLGNPPYSVSSSNKGEWIKKLIADYKKDLNEKKINLDDDYIKFIRYAQYFIDKNRQGIVAMITNNSFIDGITHRQMRKSLLETFDKIYIIDLHGSTKKNETTPEGEKDENVFDIQQGVSINIFVKKSKMKKNADVFHFEIFGLRREKYIFLNGNSINSINWEKLKSKSPYFFFIPTNFDLIENYNRLCSINDLFLNVNSGIKTDRDNLFIGYTKNEIADKFSILLGDKISDTFKEKYRIIDSGSYKITSKIKGAKYKKSFITPLLYRPFDIRYIYYDTKIVSRPAEKVTKHILKGSITLVSCRQQSTFDFQHIMVSNWLTEVCTVSLQTKETGYAFPLYLYPDENGQQTFDNDTERKPNLNPEIIQKIAKSIKLTFTTEKEQTKDTFAPIDILDYIYAVLHSPAYRETYKEFLKIDFPRVPYPKDRKIFWQLAKLGEKLRTIHLLENPVVEQYITTYPKDGSNIVTRKITKKDYEITDKKKQLGRVWINDEQYFDKVPETAWGFYIGGYQPAQKWLKDRKGRELKFEDILHYQKIITALTQTDITMKQIDKINFM</sequence>
<dbReference type="Pfam" id="PF18135">
    <property type="entry name" value="Type_ISP_C"/>
    <property type="match status" value="1"/>
</dbReference>
<keyword evidence="9" id="KW-1185">Reference proteome</keyword>
<keyword evidence="3 8" id="KW-0489">Methyltransferase</keyword>
<dbReference type="InterPro" id="IPR029063">
    <property type="entry name" value="SAM-dependent_MTases_sf"/>
</dbReference>
<protein>
    <recommendedName>
        <fullName evidence="2">site-specific DNA-methyltransferase (adenine-specific)</fullName>
        <ecNumber evidence="2">2.1.1.72</ecNumber>
    </recommendedName>
</protein>
<evidence type="ECO:0000256" key="3">
    <source>
        <dbReference type="ARBA" id="ARBA00022603"/>
    </source>
</evidence>
<evidence type="ECO:0000256" key="5">
    <source>
        <dbReference type="ARBA" id="ARBA00047942"/>
    </source>
</evidence>
<dbReference type="PANTHER" id="PTHR33841">
    <property type="entry name" value="DNA METHYLTRANSFERASE YEEA-RELATED"/>
    <property type="match status" value="1"/>
</dbReference>
<evidence type="ECO:0000259" key="6">
    <source>
        <dbReference type="Pfam" id="PF02384"/>
    </source>
</evidence>
<evidence type="ECO:0000259" key="7">
    <source>
        <dbReference type="Pfam" id="PF18135"/>
    </source>
</evidence>
<evidence type="ECO:0000256" key="1">
    <source>
        <dbReference type="ARBA" id="ARBA00006594"/>
    </source>
</evidence>
<dbReference type="InterPro" id="IPR050953">
    <property type="entry name" value="N4_N6_ade-DNA_methylase"/>
</dbReference>
<evidence type="ECO:0000256" key="4">
    <source>
        <dbReference type="ARBA" id="ARBA00022679"/>
    </source>
</evidence>
<dbReference type="REBASE" id="472769">
    <property type="entry name" value="Dli5ac10ORF4270P"/>
</dbReference>
<gene>
    <name evidence="8" type="ORF">dnl_04260</name>
</gene>
<comment type="similarity">
    <text evidence="1">Belongs to the N(4)/N(6)-methyltransferase family.</text>
</comment>
<dbReference type="RefSeq" id="WP_207690097.1">
    <property type="nucleotide sequence ID" value="NZ_CP061799.1"/>
</dbReference>
<dbReference type="Pfam" id="PF02384">
    <property type="entry name" value="N6_Mtase"/>
    <property type="match status" value="1"/>
</dbReference>
<dbReference type="SUPFAM" id="SSF53335">
    <property type="entry name" value="S-adenosyl-L-methionine-dependent methyltransferases"/>
    <property type="match status" value="1"/>
</dbReference>
<dbReference type="InterPro" id="IPR041635">
    <property type="entry name" value="Type_ISP_LLaBIII_C"/>
</dbReference>
<feature type="domain" description="Type ISP restriction-modification enzyme LLaBIII C-terminal specificity" evidence="7">
    <location>
        <begin position="689"/>
        <end position="1044"/>
    </location>
</feature>
<dbReference type="PRINTS" id="PR00507">
    <property type="entry name" value="N12N6MTFRASE"/>
</dbReference>
<name>A0A975GEK2_9BACT</name>
<dbReference type="GO" id="GO:0032259">
    <property type="term" value="P:methylation"/>
    <property type="evidence" value="ECO:0007669"/>
    <property type="project" value="UniProtKB-KW"/>
</dbReference>
<evidence type="ECO:0000313" key="9">
    <source>
        <dbReference type="Proteomes" id="UP000663720"/>
    </source>
</evidence>
<feature type="domain" description="DNA methylase adenine-specific" evidence="6">
    <location>
        <begin position="300"/>
        <end position="580"/>
    </location>
</feature>
<organism evidence="8 9">
    <name type="scientific">Desulfonema limicola</name>
    <dbReference type="NCBI Taxonomy" id="45656"/>
    <lineage>
        <taxon>Bacteria</taxon>
        <taxon>Pseudomonadati</taxon>
        <taxon>Thermodesulfobacteriota</taxon>
        <taxon>Desulfobacteria</taxon>
        <taxon>Desulfobacterales</taxon>
        <taxon>Desulfococcaceae</taxon>
        <taxon>Desulfonema</taxon>
    </lineage>
</organism>
<dbReference type="Gene3D" id="3.40.50.150">
    <property type="entry name" value="Vaccinia Virus protein VP39"/>
    <property type="match status" value="1"/>
</dbReference>
<evidence type="ECO:0000256" key="2">
    <source>
        <dbReference type="ARBA" id="ARBA00011900"/>
    </source>
</evidence>
<dbReference type="Proteomes" id="UP000663720">
    <property type="component" value="Chromosome"/>
</dbReference>
<proteinExistence type="inferred from homology"/>
<dbReference type="InterPro" id="IPR003356">
    <property type="entry name" value="DNA_methylase_A-5"/>
</dbReference>
<dbReference type="GO" id="GO:0003677">
    <property type="term" value="F:DNA binding"/>
    <property type="evidence" value="ECO:0007669"/>
    <property type="project" value="InterPro"/>
</dbReference>
<dbReference type="EC" id="2.1.1.72" evidence="2"/>